<protein>
    <recommendedName>
        <fullName evidence="2">Cupin-like domain-containing protein</fullName>
    </recommendedName>
</protein>
<dbReference type="InterPro" id="IPR041667">
    <property type="entry name" value="Cupin_8"/>
</dbReference>
<keyword evidence="1" id="KW-0472">Membrane</keyword>
<evidence type="ECO:0000313" key="4">
    <source>
        <dbReference type="Proteomes" id="UP001516400"/>
    </source>
</evidence>
<dbReference type="AlphaFoldDB" id="A0ABD2P8X7"/>
<sequence length="329" mass="38140">MPYVVTESMEFSMRSSSFAGTTEMEKARKRLLATITKYECLGPINYDELDIMKIMCRKKIRSDKVFVKSLCFFIFFSAYIAIYHSNLSTEKSCLLDAPTSFSEIFRRPVDCGFCQTVTKIDKIHNVTVQDFYSTYVKNSRPVIVKDATQSWKAMKLFSFDFFKNLYVSTEEEQELTCQFFPYKTEFKSLSEALNMSYDRAHLKSGEEPWYIGWSNCFKKGGNILQNYYSRPYFLPYSSENIALHWIFMGSPGKGAPLHVDNVLYPSWQAQIKGLKQWYLTPPLECSFECHSFSVTVEPGELIMLDTNVWYHKTTILPGEISITIGTEFD</sequence>
<dbReference type="Pfam" id="PF13621">
    <property type="entry name" value="Cupin_8"/>
    <property type="match status" value="1"/>
</dbReference>
<name>A0ABD2P8X7_9CUCU</name>
<evidence type="ECO:0000313" key="3">
    <source>
        <dbReference type="EMBL" id="KAL3287136.1"/>
    </source>
</evidence>
<dbReference type="SUPFAM" id="SSF51197">
    <property type="entry name" value="Clavaminate synthase-like"/>
    <property type="match status" value="1"/>
</dbReference>
<accession>A0ABD2P8X7</accession>
<dbReference type="PANTHER" id="PTHR12480:SF19">
    <property type="entry name" value="CUPIN-LIKE DOMAIN-CONTAINING PROTEIN"/>
    <property type="match status" value="1"/>
</dbReference>
<evidence type="ECO:0000259" key="2">
    <source>
        <dbReference type="Pfam" id="PF13621"/>
    </source>
</evidence>
<comment type="caution">
    <text evidence="3">The sequence shown here is derived from an EMBL/GenBank/DDBJ whole genome shotgun (WGS) entry which is preliminary data.</text>
</comment>
<organism evidence="3 4">
    <name type="scientific">Cryptolaemus montrouzieri</name>
    <dbReference type="NCBI Taxonomy" id="559131"/>
    <lineage>
        <taxon>Eukaryota</taxon>
        <taxon>Metazoa</taxon>
        <taxon>Ecdysozoa</taxon>
        <taxon>Arthropoda</taxon>
        <taxon>Hexapoda</taxon>
        <taxon>Insecta</taxon>
        <taxon>Pterygota</taxon>
        <taxon>Neoptera</taxon>
        <taxon>Endopterygota</taxon>
        <taxon>Coleoptera</taxon>
        <taxon>Polyphaga</taxon>
        <taxon>Cucujiformia</taxon>
        <taxon>Coccinelloidea</taxon>
        <taxon>Coccinellidae</taxon>
        <taxon>Scymninae</taxon>
        <taxon>Scymnini</taxon>
        <taxon>Cryptolaemus</taxon>
    </lineage>
</organism>
<feature type="transmembrane region" description="Helical" evidence="1">
    <location>
        <begin position="65"/>
        <end position="83"/>
    </location>
</feature>
<gene>
    <name evidence="3" type="ORF">HHI36_001616</name>
</gene>
<feature type="domain" description="Cupin-like" evidence="2">
    <location>
        <begin position="130"/>
        <end position="284"/>
    </location>
</feature>
<dbReference type="PANTHER" id="PTHR12480">
    <property type="entry name" value="ARGININE DEMETHYLASE AND LYSYL-HYDROXYLASE JMJD"/>
    <property type="match status" value="1"/>
</dbReference>
<keyword evidence="1" id="KW-0812">Transmembrane</keyword>
<dbReference type="Gene3D" id="2.60.120.650">
    <property type="entry name" value="Cupin"/>
    <property type="match status" value="1"/>
</dbReference>
<dbReference type="Proteomes" id="UP001516400">
    <property type="component" value="Unassembled WGS sequence"/>
</dbReference>
<keyword evidence="1" id="KW-1133">Transmembrane helix</keyword>
<reference evidence="3 4" key="1">
    <citation type="journal article" date="2021" name="BMC Biol.">
        <title>Horizontally acquired antibacterial genes associated with adaptive radiation of ladybird beetles.</title>
        <authorList>
            <person name="Li H.S."/>
            <person name="Tang X.F."/>
            <person name="Huang Y.H."/>
            <person name="Xu Z.Y."/>
            <person name="Chen M.L."/>
            <person name="Du X.Y."/>
            <person name="Qiu B.Y."/>
            <person name="Chen P.T."/>
            <person name="Zhang W."/>
            <person name="Slipinski A."/>
            <person name="Escalona H.E."/>
            <person name="Waterhouse R.M."/>
            <person name="Zwick A."/>
            <person name="Pang H."/>
        </authorList>
    </citation>
    <scope>NUCLEOTIDE SEQUENCE [LARGE SCALE GENOMIC DNA]</scope>
    <source>
        <strain evidence="3">SYSU2018</strain>
    </source>
</reference>
<dbReference type="EMBL" id="JABFTP020000185">
    <property type="protein sequence ID" value="KAL3287136.1"/>
    <property type="molecule type" value="Genomic_DNA"/>
</dbReference>
<evidence type="ECO:0000256" key="1">
    <source>
        <dbReference type="SAM" id="Phobius"/>
    </source>
</evidence>
<keyword evidence="4" id="KW-1185">Reference proteome</keyword>
<dbReference type="InterPro" id="IPR050910">
    <property type="entry name" value="JMJD6_ArgDemeth/LysHydrox"/>
</dbReference>
<proteinExistence type="predicted"/>